<protein>
    <submittedName>
        <fullName evidence="1">Uncharacterized protein</fullName>
    </submittedName>
</protein>
<name>A0A557STT2_9ARCH</name>
<dbReference type="AlphaFoldDB" id="A0A557STT2"/>
<organism evidence="1 2">
    <name type="scientific">Candidatus Nitrosocosmicus arcticus</name>
    <dbReference type="NCBI Taxonomy" id="2035267"/>
    <lineage>
        <taxon>Archaea</taxon>
        <taxon>Nitrososphaerota</taxon>
        <taxon>Nitrososphaeria</taxon>
        <taxon>Nitrososphaerales</taxon>
        <taxon>Nitrososphaeraceae</taxon>
        <taxon>Candidatus Nitrosocosmicus</taxon>
    </lineage>
</organism>
<keyword evidence="2" id="KW-1185">Reference proteome</keyword>
<accession>A0A557STT2</accession>
<evidence type="ECO:0000313" key="2">
    <source>
        <dbReference type="Proteomes" id="UP000315289"/>
    </source>
</evidence>
<sequence length="68" mass="7766">MRNIIYLITYISMNLIQVIQKQSSSVGIKFLVAMGFYCTNTKSDPIKAIKLIALYHQLKNRLTISKTS</sequence>
<dbReference type="Proteomes" id="UP000315289">
    <property type="component" value="Unassembled WGS sequence"/>
</dbReference>
<reference evidence="1 2" key="1">
    <citation type="journal article" date="2019" name="Front. Microbiol.">
        <title>Ammonia Oxidation by the Arctic Terrestrial Thaumarchaeote Candidatus Nitrosocosmicus arcticus Is Stimulated by Increasing Temperatures.</title>
        <authorList>
            <person name="Alves R.J.E."/>
            <person name="Kerou M."/>
            <person name="Zappe A."/>
            <person name="Bittner R."/>
            <person name="Abby S.S."/>
            <person name="Schmidt H.A."/>
            <person name="Pfeifer K."/>
            <person name="Schleper C."/>
        </authorList>
    </citation>
    <scope>NUCLEOTIDE SEQUENCE [LARGE SCALE GENOMIC DNA]</scope>
    <source>
        <strain evidence="1 2">Kfb</strain>
    </source>
</reference>
<proteinExistence type="predicted"/>
<dbReference type="EMBL" id="VOAH01000010">
    <property type="protein sequence ID" value="TVP40016.1"/>
    <property type="molecule type" value="Genomic_DNA"/>
</dbReference>
<comment type="caution">
    <text evidence="1">The sequence shown here is derived from an EMBL/GenBank/DDBJ whole genome shotgun (WGS) entry which is preliminary data.</text>
</comment>
<gene>
    <name evidence="1" type="ORF">NARC_100078</name>
</gene>
<evidence type="ECO:0000313" key="1">
    <source>
        <dbReference type="EMBL" id="TVP40016.1"/>
    </source>
</evidence>